<keyword evidence="3" id="KW-1185">Reference proteome</keyword>
<evidence type="ECO:0000313" key="2">
    <source>
        <dbReference type="EMBL" id="KAK2705384.1"/>
    </source>
</evidence>
<feature type="non-terminal residue" evidence="2">
    <location>
        <position position="573"/>
    </location>
</feature>
<protein>
    <submittedName>
        <fullName evidence="2">Uncharacterized protein</fullName>
    </submittedName>
</protein>
<gene>
    <name evidence="2" type="ORF">QYM36_017429</name>
</gene>
<organism evidence="2 3">
    <name type="scientific">Artemia franciscana</name>
    <name type="common">Brine shrimp</name>
    <name type="synonym">Artemia sanfranciscana</name>
    <dbReference type="NCBI Taxonomy" id="6661"/>
    <lineage>
        <taxon>Eukaryota</taxon>
        <taxon>Metazoa</taxon>
        <taxon>Ecdysozoa</taxon>
        <taxon>Arthropoda</taxon>
        <taxon>Crustacea</taxon>
        <taxon>Branchiopoda</taxon>
        <taxon>Anostraca</taxon>
        <taxon>Artemiidae</taxon>
        <taxon>Artemia</taxon>
    </lineage>
</organism>
<dbReference type="Proteomes" id="UP001187531">
    <property type="component" value="Unassembled WGS sequence"/>
</dbReference>
<feature type="region of interest" description="Disordered" evidence="1">
    <location>
        <begin position="405"/>
        <end position="436"/>
    </location>
</feature>
<evidence type="ECO:0000256" key="1">
    <source>
        <dbReference type="SAM" id="MobiDB-lite"/>
    </source>
</evidence>
<dbReference type="SUPFAM" id="SSF48371">
    <property type="entry name" value="ARM repeat"/>
    <property type="match status" value="1"/>
</dbReference>
<comment type="caution">
    <text evidence="2">The sequence shown here is derived from an EMBL/GenBank/DDBJ whole genome shotgun (WGS) entry which is preliminary data.</text>
</comment>
<proteinExistence type="predicted"/>
<dbReference type="EMBL" id="JAVRJZ010000021">
    <property type="protein sequence ID" value="KAK2705384.1"/>
    <property type="molecule type" value="Genomic_DNA"/>
</dbReference>
<name>A0AA88HE72_ARTSF</name>
<sequence>MQEKDLEEILDLLQLLQVDTIHRDWTRKVWDEDFQLSAIEDLSLPYDSFVVDNCLIDTLEKLQKALKKEIQSNKRVSFASTIGVNFSDIDHEQNSDLCPNDLFKHLPSKQIEMRRLLALLSYLFELGRKDESDECQRTSLVSISIYYLLLSMRGSSAYLVFVDSLFIQSLGILKYFSSREMFNELSRPLINMQLMLSRYKLKGRREIIQNIVEFFIEIASLEPTRACLSEEDFSISTTNPFILCYQNLRLLMNDMHGSPFETIKETMSCVFPIILGTGKNNKVSESIRTRSISFVALLTDCGGTFGKKAVVSFIQLLCLHVEDKVDSRKRATDTIFILLRLIPNELLLKTMKWLMLMTFHNTVSLRSYALEIVTKIATDESIIHFLMSAFDEEVTYFKENEQQSAPLRMTDDADQQSIPQRSTDDAPSANLEEEEDTRVQTFHGSIDIPELILGTILGKMWDAAPSVRARCMGSVLLCLTSNVAVIRKKLSLFLRSSEGKLPHNNFCKEPVDICKGLIDNEEIANCFPDIEDFLFSLITSLTEKTVKERKQALELLFKIIEVEDCFLNTTFVK</sequence>
<evidence type="ECO:0000313" key="3">
    <source>
        <dbReference type="Proteomes" id="UP001187531"/>
    </source>
</evidence>
<dbReference type="AlphaFoldDB" id="A0AA88HE72"/>
<reference evidence="2" key="1">
    <citation type="submission" date="2023-07" db="EMBL/GenBank/DDBJ databases">
        <title>Chromosome-level genome assembly of Artemia franciscana.</title>
        <authorList>
            <person name="Jo E."/>
        </authorList>
    </citation>
    <scope>NUCLEOTIDE SEQUENCE</scope>
    <source>
        <tissue evidence="2">Whole body</tissue>
    </source>
</reference>
<accession>A0AA88HE72</accession>
<dbReference type="InterPro" id="IPR016024">
    <property type="entry name" value="ARM-type_fold"/>
</dbReference>